<keyword evidence="2" id="KW-0472">Membrane</keyword>
<gene>
    <name evidence="3" type="ORF">LSALG_LOCUS19944</name>
</gene>
<accession>A0AA35YU24</accession>
<evidence type="ECO:0000256" key="1">
    <source>
        <dbReference type="ARBA" id="ARBA00022737"/>
    </source>
</evidence>
<dbReference type="GO" id="GO:0009658">
    <property type="term" value="P:chloroplast organization"/>
    <property type="evidence" value="ECO:0007669"/>
    <property type="project" value="InterPro"/>
</dbReference>
<sequence length="389" mass="44965">MNQNVQELKNSDSRCLFFKDFTNFDFDHKQKTHTYTNPLQTSIELYPPTINYRHRSSKFHLGLVFRRSCSTREVLRRFLFVVVVLFVLGMDITTGDVGLDLINFCVCLGKYSKDDTGKLLKGDAQKVGEGLFIFLLSIPSRIPKANTKSDIKLTSNCMAITSVSCNVSIQTRMSFTDYMGFPNCPTLDFGQPGRGSSCSRIPMRVTMRDRSKNRKPLQKEKQQQVIDSKFSRLLKFDMMAILRELLRQENPILALMVFAEIKKEYWYKPQVSLYAEIISVLAKNNMYDDVDMIFLELKTEKGRLEGKTEGFNLFLETLMSYNITRLAMDCFELMKEVGCEPDRSTFRLLVSYLESKGEISLSESIRQEARKYYGDSIEYVDEQNEMTIS</sequence>
<organism evidence="3 4">
    <name type="scientific">Lactuca saligna</name>
    <name type="common">Willowleaf lettuce</name>
    <dbReference type="NCBI Taxonomy" id="75948"/>
    <lineage>
        <taxon>Eukaryota</taxon>
        <taxon>Viridiplantae</taxon>
        <taxon>Streptophyta</taxon>
        <taxon>Embryophyta</taxon>
        <taxon>Tracheophyta</taxon>
        <taxon>Spermatophyta</taxon>
        <taxon>Magnoliopsida</taxon>
        <taxon>eudicotyledons</taxon>
        <taxon>Gunneridae</taxon>
        <taxon>Pentapetalae</taxon>
        <taxon>asterids</taxon>
        <taxon>campanulids</taxon>
        <taxon>Asterales</taxon>
        <taxon>Asteraceae</taxon>
        <taxon>Cichorioideae</taxon>
        <taxon>Cichorieae</taxon>
        <taxon>Lactucinae</taxon>
        <taxon>Lactuca</taxon>
    </lineage>
</organism>
<feature type="transmembrane region" description="Helical" evidence="2">
    <location>
        <begin position="74"/>
        <end position="92"/>
    </location>
</feature>
<protein>
    <submittedName>
        <fullName evidence="3">Uncharacterized protein</fullName>
    </submittedName>
</protein>
<dbReference type="Proteomes" id="UP001177003">
    <property type="component" value="Chromosome 4"/>
</dbReference>
<keyword evidence="1" id="KW-0677">Repeat</keyword>
<dbReference type="InterPro" id="IPR011990">
    <property type="entry name" value="TPR-like_helical_dom_sf"/>
</dbReference>
<proteinExistence type="predicted"/>
<evidence type="ECO:0000313" key="3">
    <source>
        <dbReference type="EMBL" id="CAI9280185.1"/>
    </source>
</evidence>
<dbReference type="Pfam" id="PF13812">
    <property type="entry name" value="PPR_3"/>
    <property type="match status" value="1"/>
</dbReference>
<keyword evidence="2" id="KW-0812">Transmembrane</keyword>
<evidence type="ECO:0000256" key="2">
    <source>
        <dbReference type="SAM" id="Phobius"/>
    </source>
</evidence>
<dbReference type="AlphaFoldDB" id="A0AA35YU24"/>
<name>A0AA35YU24_LACSI</name>
<dbReference type="EMBL" id="OX465080">
    <property type="protein sequence ID" value="CAI9280185.1"/>
    <property type="molecule type" value="Genomic_DNA"/>
</dbReference>
<dbReference type="PANTHER" id="PTHR47594">
    <property type="entry name" value="PPR CONTAINING PLANT-LIKE PROTEIN"/>
    <property type="match status" value="1"/>
</dbReference>
<keyword evidence="4" id="KW-1185">Reference proteome</keyword>
<reference evidence="3" key="1">
    <citation type="submission" date="2023-04" db="EMBL/GenBank/DDBJ databases">
        <authorList>
            <person name="Vijverberg K."/>
            <person name="Xiong W."/>
            <person name="Schranz E."/>
        </authorList>
    </citation>
    <scope>NUCLEOTIDE SEQUENCE</scope>
</reference>
<dbReference type="InterPro" id="IPR002885">
    <property type="entry name" value="PPR_rpt"/>
</dbReference>
<dbReference type="GO" id="GO:0000373">
    <property type="term" value="P:Group II intron splicing"/>
    <property type="evidence" value="ECO:0007669"/>
    <property type="project" value="InterPro"/>
</dbReference>
<dbReference type="GO" id="GO:0003723">
    <property type="term" value="F:RNA binding"/>
    <property type="evidence" value="ECO:0007669"/>
    <property type="project" value="InterPro"/>
</dbReference>
<keyword evidence="2" id="KW-1133">Transmembrane helix</keyword>
<evidence type="ECO:0000313" key="4">
    <source>
        <dbReference type="Proteomes" id="UP001177003"/>
    </source>
</evidence>
<dbReference type="Gene3D" id="1.25.40.10">
    <property type="entry name" value="Tetratricopeptide repeat domain"/>
    <property type="match status" value="1"/>
</dbReference>
<dbReference type="InterPro" id="IPR044190">
    <property type="entry name" value="THA8-like"/>
</dbReference>
<dbReference type="PANTHER" id="PTHR47594:SF4">
    <property type="entry name" value="OS04G0475500 PROTEIN"/>
    <property type="match status" value="1"/>
</dbReference>